<organism evidence="2 3">
    <name type="scientific">Phaeodactylum tricornutum (strain CCAP 1055/1)</name>
    <dbReference type="NCBI Taxonomy" id="556484"/>
    <lineage>
        <taxon>Eukaryota</taxon>
        <taxon>Sar</taxon>
        <taxon>Stramenopiles</taxon>
        <taxon>Ochrophyta</taxon>
        <taxon>Bacillariophyta</taxon>
        <taxon>Bacillariophyceae</taxon>
        <taxon>Bacillariophycidae</taxon>
        <taxon>Naviculales</taxon>
        <taxon>Phaeodactylaceae</taxon>
        <taxon>Phaeodactylum</taxon>
    </lineage>
</organism>
<dbReference type="OrthoDB" id="424794at2759"/>
<dbReference type="PANTHER" id="PTHR21600:SF52">
    <property type="entry name" value="PSEUDOURIDINE SYNTHASE RSUA_RLUA-LIKE DOMAIN-CONTAINING PROTEIN"/>
    <property type="match status" value="1"/>
</dbReference>
<dbReference type="Proteomes" id="UP000000759">
    <property type="component" value="Chromosome 4"/>
</dbReference>
<dbReference type="SUPFAM" id="SSF55120">
    <property type="entry name" value="Pseudouridine synthase"/>
    <property type="match status" value="1"/>
</dbReference>
<feature type="domain" description="Pseudouridine synthase RsuA/RluA-like" evidence="1">
    <location>
        <begin position="239"/>
        <end position="423"/>
    </location>
</feature>
<dbReference type="RefSeq" id="XP_002178463.1">
    <property type="nucleotide sequence ID" value="XM_002178427.1"/>
</dbReference>
<dbReference type="PANTHER" id="PTHR21600">
    <property type="entry name" value="MITOCHONDRIAL RNA PSEUDOURIDINE SYNTHASE"/>
    <property type="match status" value="1"/>
</dbReference>
<evidence type="ECO:0000313" key="2">
    <source>
        <dbReference type="EMBL" id="EEC50128.1"/>
    </source>
</evidence>
<dbReference type="InParanoid" id="B7FTR4"/>
<dbReference type="eggNOG" id="KOG1919">
    <property type="taxonomic scope" value="Eukaryota"/>
</dbReference>
<proteinExistence type="predicted"/>
<dbReference type="Gene3D" id="3.30.2350.10">
    <property type="entry name" value="Pseudouridine synthase"/>
    <property type="match status" value="1"/>
</dbReference>
<accession>B7FTR4</accession>
<dbReference type="OMA" id="ECCPGCV"/>
<reference evidence="3" key="2">
    <citation type="submission" date="2008-08" db="EMBL/GenBank/DDBJ databases">
        <authorList>
            <consortium name="Diatom Consortium"/>
            <person name="Grigoriev I."/>
            <person name="Grimwood J."/>
            <person name="Kuo A."/>
            <person name="Otillar R.P."/>
            <person name="Salamov A."/>
            <person name="Detter J.C."/>
            <person name="Lindquist E."/>
            <person name="Shapiro H."/>
            <person name="Lucas S."/>
            <person name="Glavina del Rio T."/>
            <person name="Pitluck S."/>
            <person name="Rokhsar D."/>
            <person name="Bowler C."/>
        </authorList>
    </citation>
    <scope>GENOME REANNOTATION</scope>
    <source>
        <strain evidence="3">CCAP 1055/1</strain>
    </source>
</reference>
<evidence type="ECO:0000259" key="1">
    <source>
        <dbReference type="Pfam" id="PF00849"/>
    </source>
</evidence>
<dbReference type="AlphaFoldDB" id="B7FTR4"/>
<dbReference type="GO" id="GO:0009982">
    <property type="term" value="F:pseudouridine synthase activity"/>
    <property type="evidence" value="ECO:0007669"/>
    <property type="project" value="InterPro"/>
</dbReference>
<dbReference type="Pfam" id="PF00849">
    <property type="entry name" value="PseudoU_synth_2"/>
    <property type="match status" value="1"/>
</dbReference>
<keyword evidence="3" id="KW-1185">Reference proteome</keyword>
<gene>
    <name evidence="2" type="ORF">PHATRDRAFT_44334</name>
</gene>
<dbReference type="PaxDb" id="2850-Phatr44334"/>
<dbReference type="GeneID" id="7197817"/>
<dbReference type="InterPro" id="IPR050188">
    <property type="entry name" value="RluA_PseudoU_synthase"/>
</dbReference>
<dbReference type="GO" id="GO:0003723">
    <property type="term" value="F:RNA binding"/>
    <property type="evidence" value="ECO:0007669"/>
    <property type="project" value="InterPro"/>
</dbReference>
<dbReference type="CDD" id="cd02869">
    <property type="entry name" value="PseudoU_synth_RluA_like"/>
    <property type="match status" value="1"/>
</dbReference>
<dbReference type="EMBL" id="CM000607">
    <property type="protein sequence ID" value="EEC50128.1"/>
    <property type="molecule type" value="Genomic_DNA"/>
</dbReference>
<sequence length="497" mass="55148">MGIQFRWLPVLAAALHCRASTAFIIGSRILSSRSPAISTSRQRELTNWQLHQSSTAAGANSTDAAESLTAPLDVLTNDVPSPLPYQLRSATKSKVVMGVARRSGPLNEAVFNIANLTSLDEANDLVAIGAVWARMETLTDEDVLGLYDSDGDAGSSSRAMYADLPKGWGGREDASWYENNEDVDLEAYIEQMENQRFRRILKPSWIEAGTDLRVYPNPRRFPACEELTRDRLLYEDTTFIVVDKPPLLPTQPDSSNYVECCPGCVQDNLGPFTDIQGNEVVRPLLCHRVDSCVGGCVVLSKDGNGQKVFQEMQRERKLRKLYLAVTTQPVPLGMHLHWMWAPQSARGKSGGPPCQLVSHAPPESRRKARQFWNRCVLEVVKCEPIKIGKEDSHTYDPAGKVHYQSTIRLVTGRKHQVRAQLASLGAPIIRDSLYEPMAGLTLDRLEEAEEDMDERIGRCRVPTEPIGLQAHAILFGGIRAKARTPWWGDATINSSSS</sequence>
<dbReference type="InterPro" id="IPR006145">
    <property type="entry name" value="PsdUridine_synth_RsuA/RluA"/>
</dbReference>
<dbReference type="HOGENOM" id="CLU_042735_0_0_1"/>
<evidence type="ECO:0000313" key="3">
    <source>
        <dbReference type="Proteomes" id="UP000000759"/>
    </source>
</evidence>
<dbReference type="InterPro" id="IPR020103">
    <property type="entry name" value="PsdUridine_synth_cat_dom_sf"/>
</dbReference>
<protein>
    <recommendedName>
        <fullName evidence="1">Pseudouridine synthase RsuA/RluA-like domain-containing protein</fullName>
    </recommendedName>
</protein>
<dbReference type="GO" id="GO:0000455">
    <property type="term" value="P:enzyme-directed rRNA pseudouridine synthesis"/>
    <property type="evidence" value="ECO:0007669"/>
    <property type="project" value="TreeGrafter"/>
</dbReference>
<dbReference type="STRING" id="556484.B7FTR4"/>
<name>B7FTR4_PHATC</name>
<dbReference type="KEGG" id="pti:PHATRDRAFT_44334"/>
<reference evidence="2 3" key="1">
    <citation type="journal article" date="2008" name="Nature">
        <title>The Phaeodactylum genome reveals the evolutionary history of diatom genomes.</title>
        <authorList>
            <person name="Bowler C."/>
            <person name="Allen A.E."/>
            <person name="Badger J.H."/>
            <person name="Grimwood J."/>
            <person name="Jabbari K."/>
            <person name="Kuo A."/>
            <person name="Maheswari U."/>
            <person name="Martens C."/>
            <person name="Maumus F."/>
            <person name="Otillar R.P."/>
            <person name="Rayko E."/>
            <person name="Salamov A."/>
            <person name="Vandepoele K."/>
            <person name="Beszteri B."/>
            <person name="Gruber A."/>
            <person name="Heijde M."/>
            <person name="Katinka M."/>
            <person name="Mock T."/>
            <person name="Valentin K."/>
            <person name="Verret F."/>
            <person name="Berges J.A."/>
            <person name="Brownlee C."/>
            <person name="Cadoret J.P."/>
            <person name="Chiovitti A."/>
            <person name="Choi C.J."/>
            <person name="Coesel S."/>
            <person name="De Martino A."/>
            <person name="Detter J.C."/>
            <person name="Durkin C."/>
            <person name="Falciatore A."/>
            <person name="Fournet J."/>
            <person name="Haruta M."/>
            <person name="Huysman M.J."/>
            <person name="Jenkins B.D."/>
            <person name="Jiroutova K."/>
            <person name="Jorgensen R.E."/>
            <person name="Joubert Y."/>
            <person name="Kaplan A."/>
            <person name="Kroger N."/>
            <person name="Kroth P.G."/>
            <person name="La Roche J."/>
            <person name="Lindquist E."/>
            <person name="Lommer M."/>
            <person name="Martin-Jezequel V."/>
            <person name="Lopez P.J."/>
            <person name="Lucas S."/>
            <person name="Mangogna M."/>
            <person name="McGinnis K."/>
            <person name="Medlin L.K."/>
            <person name="Montsant A."/>
            <person name="Oudot-Le Secq M.P."/>
            <person name="Napoli C."/>
            <person name="Obornik M."/>
            <person name="Parker M.S."/>
            <person name="Petit J.L."/>
            <person name="Porcel B.M."/>
            <person name="Poulsen N."/>
            <person name="Robison M."/>
            <person name="Rychlewski L."/>
            <person name="Rynearson T.A."/>
            <person name="Schmutz J."/>
            <person name="Shapiro H."/>
            <person name="Siaut M."/>
            <person name="Stanley M."/>
            <person name="Sussman M.R."/>
            <person name="Taylor A.R."/>
            <person name="Vardi A."/>
            <person name="von Dassow P."/>
            <person name="Vyverman W."/>
            <person name="Willis A."/>
            <person name="Wyrwicz L.S."/>
            <person name="Rokhsar D.S."/>
            <person name="Weissenbach J."/>
            <person name="Armbrust E.V."/>
            <person name="Green B.R."/>
            <person name="Van de Peer Y."/>
            <person name="Grigoriev I.V."/>
        </authorList>
    </citation>
    <scope>NUCLEOTIDE SEQUENCE [LARGE SCALE GENOMIC DNA]</scope>
    <source>
        <strain evidence="2 3">CCAP 1055/1</strain>
    </source>
</reference>